<sequence>MICTYHDVTVLKARRPDVRAFQLSSRHEDVAADCKAVTCIGSSMFNGYRIGSFDDKPPLEPQLARMISGS</sequence>
<evidence type="ECO:0000313" key="2">
    <source>
        <dbReference type="Proteomes" id="UP000191933"/>
    </source>
</evidence>
<reference evidence="1 2" key="1">
    <citation type="submission" date="2016-01" db="EMBL/GenBank/DDBJ databases">
        <authorList>
            <person name="Regsiter A."/>
            <person name="william w."/>
        </authorList>
    </citation>
    <scope>NUCLEOTIDE SEQUENCE [LARGE SCALE GENOMIC DNA]</scope>
    <source>
        <strain evidence="1 2">CFBP 5494</strain>
    </source>
</reference>
<keyword evidence="2" id="KW-1185">Reference proteome</keyword>
<dbReference type="Proteomes" id="UP000191933">
    <property type="component" value="Unassembled WGS sequence"/>
</dbReference>
<dbReference type="AlphaFoldDB" id="A0A9W5F306"/>
<dbReference type="EMBL" id="FBVY01000040">
    <property type="protein sequence ID" value="CUX01634.1"/>
    <property type="molecule type" value="Genomic_DNA"/>
</dbReference>
<proteinExistence type="predicted"/>
<gene>
    <name evidence="1" type="ORF">AGR2A_pa20014</name>
</gene>
<accession>A0A9W5F306</accession>
<organism evidence="1 2">
    <name type="scientific">Agrobacterium genomosp. 2 str. CFBP 5494</name>
    <dbReference type="NCBI Taxonomy" id="1183436"/>
    <lineage>
        <taxon>Bacteria</taxon>
        <taxon>Pseudomonadati</taxon>
        <taxon>Pseudomonadota</taxon>
        <taxon>Alphaproteobacteria</taxon>
        <taxon>Hyphomicrobiales</taxon>
        <taxon>Rhizobiaceae</taxon>
        <taxon>Rhizobium/Agrobacterium group</taxon>
        <taxon>Agrobacterium</taxon>
        <taxon>Agrobacterium tumefaciens complex</taxon>
    </lineage>
</organism>
<protein>
    <submittedName>
        <fullName evidence="1">Uncharacterized protein</fullName>
    </submittedName>
</protein>
<name>A0A9W5F306_9HYPH</name>
<comment type="caution">
    <text evidence="1">The sequence shown here is derived from an EMBL/GenBank/DDBJ whole genome shotgun (WGS) entry which is preliminary data.</text>
</comment>
<evidence type="ECO:0000313" key="1">
    <source>
        <dbReference type="EMBL" id="CUX01634.1"/>
    </source>
</evidence>